<proteinExistence type="predicted"/>
<organism evidence="1">
    <name type="scientific">marine metagenome</name>
    <dbReference type="NCBI Taxonomy" id="408172"/>
    <lineage>
        <taxon>unclassified sequences</taxon>
        <taxon>metagenomes</taxon>
        <taxon>ecological metagenomes</taxon>
    </lineage>
</organism>
<evidence type="ECO:0000313" key="1">
    <source>
        <dbReference type="EMBL" id="SVA27156.1"/>
    </source>
</evidence>
<protein>
    <submittedName>
        <fullName evidence="1">Uncharacterized protein</fullName>
    </submittedName>
</protein>
<sequence length="27" mass="3233">MIYSSPRGSNRTVQWPPENKRFESYAM</sequence>
<reference evidence="1" key="1">
    <citation type="submission" date="2018-05" db="EMBL/GenBank/DDBJ databases">
        <authorList>
            <person name="Lanie J.A."/>
            <person name="Ng W.-L."/>
            <person name="Kazmierczak K.M."/>
            <person name="Andrzejewski T.M."/>
            <person name="Davidsen T.M."/>
            <person name="Wayne K.J."/>
            <person name="Tettelin H."/>
            <person name="Glass J.I."/>
            <person name="Rusch D."/>
            <person name="Podicherti R."/>
            <person name="Tsui H.-C.T."/>
            <person name="Winkler M.E."/>
        </authorList>
    </citation>
    <scope>NUCLEOTIDE SEQUENCE</scope>
</reference>
<gene>
    <name evidence="1" type="ORF">METZ01_LOCUS80010</name>
</gene>
<name>A0A381UG27_9ZZZZ</name>
<accession>A0A381UG27</accession>
<dbReference type="EMBL" id="UINC01006377">
    <property type="protein sequence ID" value="SVA27156.1"/>
    <property type="molecule type" value="Genomic_DNA"/>
</dbReference>
<dbReference type="AlphaFoldDB" id="A0A381UG27"/>